<name>A0A0C3BBF5_PILCF</name>
<dbReference type="Proteomes" id="UP000054166">
    <property type="component" value="Unassembled WGS sequence"/>
</dbReference>
<evidence type="ECO:0000313" key="1">
    <source>
        <dbReference type="EMBL" id="KIM83603.1"/>
    </source>
</evidence>
<dbReference type="HOGENOM" id="CLU_2606860_0_0_1"/>
<accession>A0A0C3BBF5</accession>
<reference evidence="2" key="2">
    <citation type="submission" date="2015-01" db="EMBL/GenBank/DDBJ databases">
        <title>Evolutionary Origins and Diversification of the Mycorrhizal Mutualists.</title>
        <authorList>
            <consortium name="DOE Joint Genome Institute"/>
            <consortium name="Mycorrhizal Genomics Consortium"/>
            <person name="Kohler A."/>
            <person name="Kuo A."/>
            <person name="Nagy L.G."/>
            <person name="Floudas D."/>
            <person name="Copeland A."/>
            <person name="Barry K.W."/>
            <person name="Cichocki N."/>
            <person name="Veneault-Fourrey C."/>
            <person name="LaButti K."/>
            <person name="Lindquist E.A."/>
            <person name="Lipzen A."/>
            <person name="Lundell T."/>
            <person name="Morin E."/>
            <person name="Murat C."/>
            <person name="Riley R."/>
            <person name="Ohm R."/>
            <person name="Sun H."/>
            <person name="Tunlid A."/>
            <person name="Henrissat B."/>
            <person name="Grigoriev I.V."/>
            <person name="Hibbett D.S."/>
            <person name="Martin F."/>
        </authorList>
    </citation>
    <scope>NUCLEOTIDE SEQUENCE [LARGE SCALE GENOMIC DNA]</scope>
    <source>
        <strain evidence="2">F 1598</strain>
    </source>
</reference>
<dbReference type="EMBL" id="KN832990">
    <property type="protein sequence ID" value="KIM83603.1"/>
    <property type="molecule type" value="Genomic_DNA"/>
</dbReference>
<protein>
    <submittedName>
        <fullName evidence="1">Uncharacterized protein</fullName>
    </submittedName>
</protein>
<keyword evidence="2" id="KW-1185">Reference proteome</keyword>
<dbReference type="InParanoid" id="A0A0C3BBF5"/>
<sequence>MWAVEFRTGQPMSIHFSRCSIDTSALPVGVTRGFEGNERGCGCLAGGPGIRAGTDLGPVVGFQEDCGRKHCIVGRRSHI</sequence>
<reference evidence="1 2" key="1">
    <citation type="submission" date="2014-04" db="EMBL/GenBank/DDBJ databases">
        <authorList>
            <consortium name="DOE Joint Genome Institute"/>
            <person name="Kuo A."/>
            <person name="Tarkka M."/>
            <person name="Buscot F."/>
            <person name="Kohler A."/>
            <person name="Nagy L.G."/>
            <person name="Floudas D."/>
            <person name="Copeland A."/>
            <person name="Barry K.W."/>
            <person name="Cichocki N."/>
            <person name="Veneault-Fourrey C."/>
            <person name="LaButti K."/>
            <person name="Lindquist E.A."/>
            <person name="Lipzen A."/>
            <person name="Lundell T."/>
            <person name="Morin E."/>
            <person name="Murat C."/>
            <person name="Sun H."/>
            <person name="Tunlid A."/>
            <person name="Henrissat B."/>
            <person name="Grigoriev I.V."/>
            <person name="Hibbett D.S."/>
            <person name="Martin F."/>
            <person name="Nordberg H.P."/>
            <person name="Cantor M.N."/>
            <person name="Hua S.X."/>
        </authorList>
    </citation>
    <scope>NUCLEOTIDE SEQUENCE [LARGE SCALE GENOMIC DNA]</scope>
    <source>
        <strain evidence="1 2">F 1598</strain>
    </source>
</reference>
<dbReference type="AlphaFoldDB" id="A0A0C3BBF5"/>
<organism evidence="1 2">
    <name type="scientific">Piloderma croceum (strain F 1598)</name>
    <dbReference type="NCBI Taxonomy" id="765440"/>
    <lineage>
        <taxon>Eukaryota</taxon>
        <taxon>Fungi</taxon>
        <taxon>Dikarya</taxon>
        <taxon>Basidiomycota</taxon>
        <taxon>Agaricomycotina</taxon>
        <taxon>Agaricomycetes</taxon>
        <taxon>Agaricomycetidae</taxon>
        <taxon>Atheliales</taxon>
        <taxon>Atheliaceae</taxon>
        <taxon>Piloderma</taxon>
    </lineage>
</organism>
<evidence type="ECO:0000313" key="2">
    <source>
        <dbReference type="Proteomes" id="UP000054166"/>
    </source>
</evidence>
<proteinExistence type="predicted"/>
<gene>
    <name evidence="1" type="ORF">PILCRDRAFT_819234</name>
</gene>